<keyword evidence="1" id="KW-0812">Transmembrane</keyword>
<evidence type="ECO:0000259" key="2">
    <source>
        <dbReference type="Pfam" id="PF00487"/>
    </source>
</evidence>
<protein>
    <submittedName>
        <fullName evidence="3">Acyl-CoA desaturase</fullName>
    </submittedName>
</protein>
<evidence type="ECO:0000256" key="1">
    <source>
        <dbReference type="SAM" id="Phobius"/>
    </source>
</evidence>
<feature type="domain" description="Fatty acid desaturase" evidence="2">
    <location>
        <begin position="72"/>
        <end position="331"/>
    </location>
</feature>
<keyword evidence="4" id="KW-1185">Reference proteome</keyword>
<sequence>MRFGPLDLPEPRRHLGVTIPGNRYAEAFHQLTARANDAGLMRRRYGFYWTMMLFWTLATVAILVAVAMLGDTWFQLLLAALLGVTMSQLAFIGHEAAHRQIFASQGWNEWTARVIAGLLNGISYEWWVGKHGLHHANPNKERKDPDVRSRVLSFTPDSTDRRTGVAARLARYQGYYFLPLLLFEGFSLHVSSIRTILTGKGVTRRWTEILFVGVRVVGYLAFLFIVLPPGMAAAFVAVQVAVFGFLLGGAFSPNHIGMPTVPHDADIDFLRRQIYMSRNVRGGPLVHFFMGGLEYQVEHHLFPMAPRPNLPALRKVVRRYCAENDIPYTETSLGEAFRTIIAYLNQVGLKHRDPYTCPLVRRYRG</sequence>
<feature type="transmembrane region" description="Helical" evidence="1">
    <location>
        <begin position="233"/>
        <end position="251"/>
    </location>
</feature>
<dbReference type="InterPro" id="IPR005804">
    <property type="entry name" value="FA_desaturase_dom"/>
</dbReference>
<evidence type="ECO:0000313" key="3">
    <source>
        <dbReference type="EMBL" id="MBO0610905.1"/>
    </source>
</evidence>
<dbReference type="PIRSF" id="PIRSF015921">
    <property type="entry name" value="FA_sphinglp_des"/>
    <property type="match status" value="1"/>
</dbReference>
<dbReference type="PANTHER" id="PTHR19353:SF19">
    <property type="entry name" value="DELTA(5) FATTY ACID DESATURASE C-RELATED"/>
    <property type="match status" value="1"/>
</dbReference>
<accession>A0ABS3ID48</accession>
<dbReference type="CDD" id="cd03506">
    <property type="entry name" value="Delta6-FADS-like"/>
    <property type="match status" value="1"/>
</dbReference>
<dbReference type="Pfam" id="PF00487">
    <property type="entry name" value="FA_desaturase"/>
    <property type="match status" value="1"/>
</dbReference>
<dbReference type="EMBL" id="JAFMPK010000047">
    <property type="protein sequence ID" value="MBO0610905.1"/>
    <property type="molecule type" value="Genomic_DNA"/>
</dbReference>
<reference evidence="4" key="1">
    <citation type="submission" date="2023-07" db="EMBL/GenBank/DDBJ databases">
        <title>Myceligenerans salitolerans sp. nov., a halotolerant actinomycete isolated from a salt lake in Xinjiang, China.</title>
        <authorList>
            <person name="Guan T."/>
        </authorList>
    </citation>
    <scope>NUCLEOTIDE SEQUENCE [LARGE SCALE GENOMIC DNA]</scope>
    <source>
        <strain evidence="4">XHU 5031</strain>
    </source>
</reference>
<organism evidence="3 4">
    <name type="scientific">Myceligenerans salitolerans</name>
    <dbReference type="NCBI Taxonomy" id="1230528"/>
    <lineage>
        <taxon>Bacteria</taxon>
        <taxon>Bacillati</taxon>
        <taxon>Actinomycetota</taxon>
        <taxon>Actinomycetes</taxon>
        <taxon>Micrococcales</taxon>
        <taxon>Promicromonosporaceae</taxon>
        <taxon>Myceligenerans</taxon>
    </lineage>
</organism>
<proteinExistence type="predicted"/>
<comment type="caution">
    <text evidence="3">The sequence shown here is derived from an EMBL/GenBank/DDBJ whole genome shotgun (WGS) entry which is preliminary data.</text>
</comment>
<keyword evidence="1" id="KW-1133">Transmembrane helix</keyword>
<name>A0ABS3ID48_9MICO</name>
<feature type="transmembrane region" description="Helical" evidence="1">
    <location>
        <begin position="73"/>
        <end position="92"/>
    </location>
</feature>
<dbReference type="RefSeq" id="WP_207276793.1">
    <property type="nucleotide sequence ID" value="NZ_JAFMPK010000047.1"/>
</dbReference>
<gene>
    <name evidence="3" type="ORF">J0911_17915</name>
</gene>
<feature type="transmembrane region" description="Helical" evidence="1">
    <location>
        <begin position="209"/>
        <end position="227"/>
    </location>
</feature>
<evidence type="ECO:0000313" key="4">
    <source>
        <dbReference type="Proteomes" id="UP000664617"/>
    </source>
</evidence>
<dbReference type="InterPro" id="IPR012171">
    <property type="entry name" value="Fatty_acid_desaturase"/>
</dbReference>
<feature type="transmembrane region" description="Helical" evidence="1">
    <location>
        <begin position="47"/>
        <end position="67"/>
    </location>
</feature>
<dbReference type="Proteomes" id="UP000664617">
    <property type="component" value="Unassembled WGS sequence"/>
</dbReference>
<dbReference type="PANTHER" id="PTHR19353">
    <property type="entry name" value="FATTY ACID DESATURASE 2"/>
    <property type="match status" value="1"/>
</dbReference>
<keyword evidence="1" id="KW-0472">Membrane</keyword>